<evidence type="ECO:0000313" key="3">
    <source>
        <dbReference type="Proteomes" id="UP000315295"/>
    </source>
</evidence>
<keyword evidence="1" id="KW-1133">Transmembrane helix</keyword>
<dbReference type="GO" id="GO:0016567">
    <property type="term" value="P:protein ubiquitination"/>
    <property type="evidence" value="ECO:0007669"/>
    <property type="project" value="InterPro"/>
</dbReference>
<protein>
    <submittedName>
        <fullName evidence="2">Uncharacterized protein</fullName>
    </submittedName>
</protein>
<name>A0A540MQ05_MALBA</name>
<gene>
    <name evidence="2" type="ORF">C1H46_014030</name>
</gene>
<keyword evidence="1" id="KW-0472">Membrane</keyword>
<keyword evidence="3" id="KW-1185">Reference proteome</keyword>
<keyword evidence="1" id="KW-0812">Transmembrane</keyword>
<feature type="transmembrane region" description="Helical" evidence="1">
    <location>
        <begin position="15"/>
        <end position="38"/>
    </location>
</feature>
<sequence>MAEPSASAPGVDVDYGIAITINILVIISAIMLASYACVKVKGSTGRGHTCDATSNYYEDRNRRFSTISNSTEPVVVLMGLDDPIIDSYPKLVLDKSQQLSQRNDTKFSGSVGRSKPSVRFGATGLQCQGIHLQITV</sequence>
<comment type="caution">
    <text evidence="2">The sequence shown here is derived from an EMBL/GenBank/DDBJ whole genome shotgun (WGS) entry which is preliminary data.</text>
</comment>
<proteinExistence type="predicted"/>
<dbReference type="PANTHER" id="PTHR46592">
    <property type="entry name" value="RING-H2 FINGER PROTEIN ATL67"/>
    <property type="match status" value="1"/>
</dbReference>
<accession>A0A540MQ05</accession>
<dbReference type="EMBL" id="VIEB01000217">
    <property type="protein sequence ID" value="TQE00303.1"/>
    <property type="molecule type" value="Genomic_DNA"/>
</dbReference>
<organism evidence="2 3">
    <name type="scientific">Malus baccata</name>
    <name type="common">Siberian crab apple</name>
    <name type="synonym">Pyrus baccata</name>
    <dbReference type="NCBI Taxonomy" id="106549"/>
    <lineage>
        <taxon>Eukaryota</taxon>
        <taxon>Viridiplantae</taxon>
        <taxon>Streptophyta</taxon>
        <taxon>Embryophyta</taxon>
        <taxon>Tracheophyta</taxon>
        <taxon>Spermatophyta</taxon>
        <taxon>Magnoliopsida</taxon>
        <taxon>eudicotyledons</taxon>
        <taxon>Gunneridae</taxon>
        <taxon>Pentapetalae</taxon>
        <taxon>rosids</taxon>
        <taxon>fabids</taxon>
        <taxon>Rosales</taxon>
        <taxon>Rosaceae</taxon>
        <taxon>Amygdaloideae</taxon>
        <taxon>Maleae</taxon>
        <taxon>Malus</taxon>
    </lineage>
</organism>
<dbReference type="PANTHER" id="PTHR46592:SF14">
    <property type="entry name" value="RING-TYPE DOMAIN-CONTAINING PROTEIN"/>
    <property type="match status" value="1"/>
</dbReference>
<dbReference type="InterPro" id="IPR044289">
    <property type="entry name" value="ATL67-70"/>
</dbReference>
<dbReference type="Proteomes" id="UP000315295">
    <property type="component" value="Unassembled WGS sequence"/>
</dbReference>
<dbReference type="STRING" id="106549.A0A540MQ05"/>
<dbReference type="GO" id="GO:0016740">
    <property type="term" value="F:transferase activity"/>
    <property type="evidence" value="ECO:0007669"/>
    <property type="project" value="InterPro"/>
</dbReference>
<evidence type="ECO:0000313" key="2">
    <source>
        <dbReference type="EMBL" id="TQE00303.1"/>
    </source>
</evidence>
<evidence type="ECO:0000256" key="1">
    <source>
        <dbReference type="SAM" id="Phobius"/>
    </source>
</evidence>
<dbReference type="AlphaFoldDB" id="A0A540MQ05"/>
<reference evidence="2 3" key="1">
    <citation type="journal article" date="2019" name="G3 (Bethesda)">
        <title>Sequencing of a Wild Apple (Malus baccata) Genome Unravels the Differences Between Cultivated and Wild Apple Species Regarding Disease Resistance and Cold Tolerance.</title>
        <authorList>
            <person name="Chen X."/>
        </authorList>
    </citation>
    <scope>NUCLEOTIDE SEQUENCE [LARGE SCALE GENOMIC DNA]</scope>
    <source>
        <strain evidence="3">cv. Shandingzi</strain>
        <tissue evidence="2">Leaves</tissue>
    </source>
</reference>